<protein>
    <recommendedName>
        <fullName evidence="4">G-protein coupled receptors family 1 profile domain-containing protein</fullName>
    </recommendedName>
</protein>
<gene>
    <name evidence="2" type="ORF">A1O9_06664</name>
</gene>
<dbReference type="Proteomes" id="UP000027920">
    <property type="component" value="Unassembled WGS sequence"/>
</dbReference>
<feature type="transmembrane region" description="Helical" evidence="1">
    <location>
        <begin position="212"/>
        <end position="232"/>
    </location>
</feature>
<dbReference type="PANTHER" id="PTHR38848:SF3">
    <property type="entry name" value="G-PROTEIN COUPLED RECEPTORS FAMILY 3 PROFILE DOMAIN-CONTAINING PROTEIN"/>
    <property type="match status" value="1"/>
</dbReference>
<feature type="transmembrane region" description="Helical" evidence="1">
    <location>
        <begin position="27"/>
        <end position="48"/>
    </location>
</feature>
<keyword evidence="3" id="KW-1185">Reference proteome</keyword>
<dbReference type="RefSeq" id="XP_013261328.1">
    <property type="nucleotide sequence ID" value="XM_013405874.1"/>
</dbReference>
<feature type="transmembrane region" description="Helical" evidence="1">
    <location>
        <begin position="137"/>
        <end position="156"/>
    </location>
</feature>
<dbReference type="HOGENOM" id="CLU_060593_0_0_1"/>
<keyword evidence="1" id="KW-0472">Membrane</keyword>
<dbReference type="PANTHER" id="PTHR38848">
    <property type="entry name" value="G-PROTEIN COUPLED RECEPTORS FAMILY 3 PROFILE DOMAIN-CONTAINING PROTEIN"/>
    <property type="match status" value="1"/>
</dbReference>
<evidence type="ECO:0008006" key="4">
    <source>
        <dbReference type="Google" id="ProtNLM"/>
    </source>
</evidence>
<evidence type="ECO:0000313" key="3">
    <source>
        <dbReference type="Proteomes" id="UP000027920"/>
    </source>
</evidence>
<evidence type="ECO:0000313" key="2">
    <source>
        <dbReference type="EMBL" id="KEF58738.1"/>
    </source>
</evidence>
<feature type="transmembrane region" description="Helical" evidence="1">
    <location>
        <begin position="102"/>
        <end position="125"/>
    </location>
</feature>
<dbReference type="GeneID" id="25281581"/>
<keyword evidence="1" id="KW-1133">Transmembrane helix</keyword>
<dbReference type="VEuPathDB" id="FungiDB:A1O9_06664"/>
<evidence type="ECO:0000256" key="1">
    <source>
        <dbReference type="SAM" id="Phobius"/>
    </source>
</evidence>
<keyword evidence="1" id="KW-0812">Transmembrane</keyword>
<sequence length="266" mass="30768">MGKMANFSSALRAQRLKLKSVARMPAIRIYLIFVYFWGTCFIIAVATLRFGYQIKNQRACLAAIILCLVFYVVDKVILYLFLIERIHIVRSRRYTRLTDNWYLANIAILVLGFGSIAILSFMFPVAELTDGRCRIGLPFKITLPLLIYDVTINLYLTGHFLHFSRPFMLPDILKRLPLTMRSPYIRNTKLDFPTRPKDGRQDNLRTLAKRTLKGMCVMLLATTINLSILFYMSGREDEWMCFMFCTLDGTHFISPISQGLAYLCLL</sequence>
<dbReference type="AlphaFoldDB" id="A0A072PHG1"/>
<feature type="transmembrane region" description="Helical" evidence="1">
    <location>
        <begin position="60"/>
        <end position="82"/>
    </location>
</feature>
<name>A0A072PHG1_9EURO</name>
<reference evidence="2 3" key="1">
    <citation type="submission" date="2013-03" db="EMBL/GenBank/DDBJ databases">
        <title>The Genome Sequence of Exophiala aquamarina CBS 119918.</title>
        <authorList>
            <consortium name="The Broad Institute Genomics Platform"/>
            <person name="Cuomo C."/>
            <person name="de Hoog S."/>
            <person name="Gorbushina A."/>
            <person name="Walker B."/>
            <person name="Young S.K."/>
            <person name="Zeng Q."/>
            <person name="Gargeya S."/>
            <person name="Fitzgerald M."/>
            <person name="Haas B."/>
            <person name="Abouelleil A."/>
            <person name="Allen A.W."/>
            <person name="Alvarado L."/>
            <person name="Arachchi H.M."/>
            <person name="Berlin A.M."/>
            <person name="Chapman S.B."/>
            <person name="Gainer-Dewar J."/>
            <person name="Goldberg J."/>
            <person name="Griggs A."/>
            <person name="Gujja S."/>
            <person name="Hansen M."/>
            <person name="Howarth C."/>
            <person name="Imamovic A."/>
            <person name="Ireland A."/>
            <person name="Larimer J."/>
            <person name="McCowan C."/>
            <person name="Murphy C."/>
            <person name="Pearson M."/>
            <person name="Poon T.W."/>
            <person name="Priest M."/>
            <person name="Roberts A."/>
            <person name="Saif S."/>
            <person name="Shea T."/>
            <person name="Sisk P."/>
            <person name="Sykes S."/>
            <person name="Wortman J."/>
            <person name="Nusbaum C."/>
            <person name="Birren B."/>
        </authorList>
    </citation>
    <scope>NUCLEOTIDE SEQUENCE [LARGE SCALE GENOMIC DNA]</scope>
    <source>
        <strain evidence="2 3">CBS 119918</strain>
    </source>
</reference>
<proteinExistence type="predicted"/>
<organism evidence="2 3">
    <name type="scientific">Exophiala aquamarina CBS 119918</name>
    <dbReference type="NCBI Taxonomy" id="1182545"/>
    <lineage>
        <taxon>Eukaryota</taxon>
        <taxon>Fungi</taxon>
        <taxon>Dikarya</taxon>
        <taxon>Ascomycota</taxon>
        <taxon>Pezizomycotina</taxon>
        <taxon>Eurotiomycetes</taxon>
        <taxon>Chaetothyriomycetidae</taxon>
        <taxon>Chaetothyriales</taxon>
        <taxon>Herpotrichiellaceae</taxon>
        <taxon>Exophiala</taxon>
    </lineage>
</organism>
<dbReference type="OrthoDB" id="3210850at2759"/>
<dbReference type="EMBL" id="AMGV01000004">
    <property type="protein sequence ID" value="KEF58738.1"/>
    <property type="molecule type" value="Genomic_DNA"/>
</dbReference>
<comment type="caution">
    <text evidence="2">The sequence shown here is derived from an EMBL/GenBank/DDBJ whole genome shotgun (WGS) entry which is preliminary data.</text>
</comment>
<accession>A0A072PHG1</accession>